<dbReference type="InterPro" id="IPR014729">
    <property type="entry name" value="Rossmann-like_a/b/a_fold"/>
</dbReference>
<dbReference type="PIRSF" id="PIRSF001589">
    <property type="entry name" value="Asn_synthetase_glu-h"/>
    <property type="match status" value="1"/>
</dbReference>
<comment type="similarity">
    <text evidence="2">Belongs to the asparagine synthetase family.</text>
</comment>
<evidence type="ECO:0000313" key="10">
    <source>
        <dbReference type="Proteomes" id="UP001575181"/>
    </source>
</evidence>
<dbReference type="Gene3D" id="3.40.50.620">
    <property type="entry name" value="HUPs"/>
    <property type="match status" value="1"/>
</dbReference>
<evidence type="ECO:0000313" key="9">
    <source>
        <dbReference type="EMBL" id="MFA9460979.1"/>
    </source>
</evidence>
<dbReference type="RefSeq" id="WP_373655759.1">
    <property type="nucleotide sequence ID" value="NZ_JBGUAW010000005.1"/>
</dbReference>
<evidence type="ECO:0000259" key="8">
    <source>
        <dbReference type="Pfam" id="PF13537"/>
    </source>
</evidence>
<protein>
    <recommendedName>
        <fullName evidence="3">asparagine synthase (glutamine-hydrolyzing)</fullName>
        <ecNumber evidence="3">6.3.5.4</ecNumber>
    </recommendedName>
</protein>
<evidence type="ECO:0000259" key="7">
    <source>
        <dbReference type="Pfam" id="PF00733"/>
    </source>
</evidence>
<keyword evidence="5" id="KW-0067">ATP-binding</keyword>
<evidence type="ECO:0000256" key="4">
    <source>
        <dbReference type="ARBA" id="ARBA00022741"/>
    </source>
</evidence>
<comment type="catalytic activity">
    <reaction evidence="6">
        <text>L-aspartate + L-glutamine + ATP + H2O = L-asparagine + L-glutamate + AMP + diphosphate + H(+)</text>
        <dbReference type="Rhea" id="RHEA:12228"/>
        <dbReference type="ChEBI" id="CHEBI:15377"/>
        <dbReference type="ChEBI" id="CHEBI:15378"/>
        <dbReference type="ChEBI" id="CHEBI:29985"/>
        <dbReference type="ChEBI" id="CHEBI:29991"/>
        <dbReference type="ChEBI" id="CHEBI:30616"/>
        <dbReference type="ChEBI" id="CHEBI:33019"/>
        <dbReference type="ChEBI" id="CHEBI:58048"/>
        <dbReference type="ChEBI" id="CHEBI:58359"/>
        <dbReference type="ChEBI" id="CHEBI:456215"/>
        <dbReference type="EC" id="6.3.5.4"/>
    </reaction>
</comment>
<gene>
    <name evidence="9" type="ORF">ACERLL_09090</name>
</gene>
<name>A0ABV4TUH9_9GAMM</name>
<dbReference type="InterPro" id="IPR029055">
    <property type="entry name" value="Ntn_hydrolases_N"/>
</dbReference>
<comment type="pathway">
    <text evidence="1">Amino-acid biosynthesis; L-asparagine biosynthesis; L-asparagine from L-aspartate (L-Gln route): step 1/1.</text>
</comment>
<keyword evidence="4" id="KW-0547">Nucleotide-binding</keyword>
<evidence type="ECO:0000256" key="3">
    <source>
        <dbReference type="ARBA" id="ARBA00012737"/>
    </source>
</evidence>
<feature type="domain" description="Glutamine amidotransferase type-2" evidence="8">
    <location>
        <begin position="87"/>
        <end position="145"/>
    </location>
</feature>
<dbReference type="InterPro" id="IPR001962">
    <property type="entry name" value="Asn_synthase"/>
</dbReference>
<feature type="domain" description="Asparagine synthetase" evidence="7">
    <location>
        <begin position="220"/>
        <end position="603"/>
    </location>
</feature>
<dbReference type="Gene3D" id="3.60.20.10">
    <property type="entry name" value="Glutamine Phosphoribosylpyrophosphate, subunit 1, domain 1"/>
    <property type="match status" value="1"/>
</dbReference>
<evidence type="ECO:0000256" key="6">
    <source>
        <dbReference type="ARBA" id="ARBA00048741"/>
    </source>
</evidence>
<dbReference type="PANTHER" id="PTHR43284">
    <property type="entry name" value="ASPARAGINE SYNTHETASE (GLUTAMINE-HYDROLYZING)"/>
    <property type="match status" value="1"/>
</dbReference>
<dbReference type="InterPro" id="IPR006426">
    <property type="entry name" value="Asn_synth_AEB"/>
</dbReference>
<reference evidence="9 10" key="1">
    <citation type="submission" date="2024-08" db="EMBL/GenBank/DDBJ databases">
        <title>Whole-genome sequencing of halo(alkali)philic microorganisms from hypersaline lakes.</title>
        <authorList>
            <person name="Sorokin D.Y."/>
            <person name="Merkel A.Y."/>
            <person name="Messina E."/>
            <person name="Yakimov M."/>
        </authorList>
    </citation>
    <scope>NUCLEOTIDE SEQUENCE [LARGE SCALE GENOMIC DNA]</scope>
    <source>
        <strain evidence="9 10">Cl-TMA</strain>
    </source>
</reference>
<dbReference type="CDD" id="cd01991">
    <property type="entry name" value="Asn_synthase_B_C"/>
    <property type="match status" value="1"/>
</dbReference>
<evidence type="ECO:0000256" key="5">
    <source>
        <dbReference type="ARBA" id="ARBA00022840"/>
    </source>
</evidence>
<dbReference type="EMBL" id="JBGUAW010000005">
    <property type="protein sequence ID" value="MFA9460979.1"/>
    <property type="molecule type" value="Genomic_DNA"/>
</dbReference>
<dbReference type="InterPro" id="IPR051786">
    <property type="entry name" value="ASN_synthetase/amidase"/>
</dbReference>
<accession>A0ABV4TUH9</accession>
<organism evidence="9 10">
    <name type="scientific">Thiohalorhabdus methylotrophus</name>
    <dbReference type="NCBI Taxonomy" id="3242694"/>
    <lineage>
        <taxon>Bacteria</taxon>
        <taxon>Pseudomonadati</taxon>
        <taxon>Pseudomonadota</taxon>
        <taxon>Gammaproteobacteria</taxon>
        <taxon>Thiohalorhabdales</taxon>
        <taxon>Thiohalorhabdaceae</taxon>
        <taxon>Thiohalorhabdus</taxon>
    </lineage>
</organism>
<proteinExistence type="inferred from homology"/>
<keyword evidence="10" id="KW-1185">Reference proteome</keyword>
<dbReference type="Proteomes" id="UP001575181">
    <property type="component" value="Unassembled WGS sequence"/>
</dbReference>
<dbReference type="InterPro" id="IPR017932">
    <property type="entry name" value="GATase_2_dom"/>
</dbReference>
<evidence type="ECO:0000256" key="1">
    <source>
        <dbReference type="ARBA" id="ARBA00005187"/>
    </source>
</evidence>
<evidence type="ECO:0000256" key="2">
    <source>
        <dbReference type="ARBA" id="ARBA00005752"/>
    </source>
</evidence>
<dbReference type="Pfam" id="PF13537">
    <property type="entry name" value="GATase_7"/>
    <property type="match status" value="1"/>
</dbReference>
<comment type="caution">
    <text evidence="9">The sequence shown here is derived from an EMBL/GenBank/DDBJ whole genome shotgun (WGS) entry which is preliminary data.</text>
</comment>
<dbReference type="EC" id="6.3.5.4" evidence="3"/>
<dbReference type="SUPFAM" id="SSF52402">
    <property type="entry name" value="Adenine nucleotide alpha hydrolases-like"/>
    <property type="match status" value="1"/>
</dbReference>
<dbReference type="SUPFAM" id="SSF56235">
    <property type="entry name" value="N-terminal nucleophile aminohydrolases (Ntn hydrolases)"/>
    <property type="match status" value="1"/>
</dbReference>
<dbReference type="Pfam" id="PF00733">
    <property type="entry name" value="Asn_synthase"/>
    <property type="match status" value="1"/>
</dbReference>
<sequence length="620" mass="68774">MQGIWGWVGPQGNQNREALLSGLAPRSSQDGQIPDQVHAENGALSCHPESGARVYERGGLLIAYAGQPRDSYGGTEDGEQLADRIADRYQGTGDALLRELSGSFALAVLDPGNREGMLAVDRMGVSDLAYTISGDTLIFGPRADLLAQDPRCGAELNPQSLFNYLYHHVIPRPGTVFQGVHRLRPGEVVIFANNQLETKSYWRPTFQEKDSASIQALQEEFRTTLRGAVDRAARQGKAGAFLSGGTDSSTLTGMLGEVTGEAPKAYAIGFDAPGYDETEYARIAAKRFGADYHEYFVTPRDVVAAIPEVAAASDQPYGNASVVPAYYCARLAREDGVEVLLGGDGGDELFAGNVRYAKQWIFSLYDQIPGWLRSSLLNPVATLPGGNSVPPVRKLRRYIEQASLPLPDRLETYNLLEHLGPERVFTEDFLSEVDRTQPLAELRREFEDLRAYSLINSLLGMDLKFTLADDDLRKVTLAGDLGGVQPRFPFLDDSVVSLAARVPPQHKMRRTRLRHFFKEALADYLPREILDKEKQGFGLPFGVWMQEDPDLRELARDSLDGLRHRGIIRTEMIDELTSSRLQEHADYFGTLTWVLMMLEQWFRTHLSEPTANTEFLTGTG</sequence>
<dbReference type="PANTHER" id="PTHR43284:SF1">
    <property type="entry name" value="ASPARAGINE SYNTHETASE"/>
    <property type="match status" value="1"/>
</dbReference>